<evidence type="ECO:0000256" key="3">
    <source>
        <dbReference type="ARBA" id="ARBA00022679"/>
    </source>
</evidence>
<feature type="region of interest" description="Disordered" evidence="7">
    <location>
        <begin position="80"/>
        <end position="113"/>
    </location>
</feature>
<feature type="domain" description="Glycosyltransferase 2-like" evidence="9">
    <location>
        <begin position="235"/>
        <end position="402"/>
    </location>
</feature>
<dbReference type="InterPro" id="IPR001173">
    <property type="entry name" value="Glyco_trans_2-like"/>
</dbReference>
<dbReference type="SUPFAM" id="SSF53448">
    <property type="entry name" value="Nucleotide-diphospho-sugar transferases"/>
    <property type="match status" value="1"/>
</dbReference>
<feature type="transmembrane region" description="Helical" evidence="8">
    <location>
        <begin position="477"/>
        <end position="499"/>
    </location>
</feature>
<dbReference type="Gene3D" id="3.90.550.10">
    <property type="entry name" value="Spore Coat Polysaccharide Biosynthesis Protein SpsA, Chain A"/>
    <property type="match status" value="1"/>
</dbReference>
<name>A0AAJ0F559_9PEZI</name>
<protein>
    <submittedName>
        <fullName evidence="10">Nucleotide-diphospho-sugar transferase</fullName>
    </submittedName>
</protein>
<evidence type="ECO:0000256" key="7">
    <source>
        <dbReference type="SAM" id="MobiDB-lite"/>
    </source>
</evidence>
<comment type="caution">
    <text evidence="10">The sequence shown here is derived from an EMBL/GenBank/DDBJ whole genome shotgun (WGS) entry which is preliminary data.</text>
</comment>
<feature type="transmembrane region" description="Helical" evidence="8">
    <location>
        <begin position="511"/>
        <end position="534"/>
    </location>
</feature>
<accession>A0AAJ0F559</accession>
<gene>
    <name evidence="10" type="ORF">QBC47DRAFT_364598</name>
</gene>
<dbReference type="Pfam" id="PF00535">
    <property type="entry name" value="Glycos_transf_2"/>
    <property type="match status" value="1"/>
</dbReference>
<evidence type="ECO:0000256" key="4">
    <source>
        <dbReference type="ARBA" id="ARBA00022692"/>
    </source>
</evidence>
<keyword evidence="6 8" id="KW-0472">Membrane</keyword>
<dbReference type="InterPro" id="IPR050321">
    <property type="entry name" value="Glycosyltr_2/OpgH_subfam"/>
</dbReference>
<reference evidence="10" key="1">
    <citation type="submission" date="2023-06" db="EMBL/GenBank/DDBJ databases">
        <title>Genome-scale phylogeny and comparative genomics of the fungal order Sordariales.</title>
        <authorList>
            <consortium name="Lawrence Berkeley National Laboratory"/>
            <person name="Hensen N."/>
            <person name="Bonometti L."/>
            <person name="Westerberg I."/>
            <person name="Brannstrom I.O."/>
            <person name="Guillou S."/>
            <person name="Cros-Aarteil S."/>
            <person name="Calhoun S."/>
            <person name="Haridas S."/>
            <person name="Kuo A."/>
            <person name="Mondo S."/>
            <person name="Pangilinan J."/>
            <person name="Riley R."/>
            <person name="Labutti K."/>
            <person name="Andreopoulos B."/>
            <person name="Lipzen A."/>
            <person name="Chen C."/>
            <person name="Yanf M."/>
            <person name="Daum C."/>
            <person name="Ng V."/>
            <person name="Clum A."/>
            <person name="Steindorff A."/>
            <person name="Ohm R."/>
            <person name="Martin F."/>
            <person name="Silar P."/>
            <person name="Natvig D."/>
            <person name="Lalanne C."/>
            <person name="Gautier V."/>
            <person name="Ament-Velasquez S.L."/>
            <person name="Kruys A."/>
            <person name="Hutchinson M.I."/>
            <person name="Powell A.J."/>
            <person name="Barry K."/>
            <person name="Miller A.N."/>
            <person name="Grigoriev I.V."/>
            <person name="Debuchy R."/>
            <person name="Gladieux P."/>
            <person name="Thoren M.H."/>
            <person name="Johannesson H."/>
        </authorList>
    </citation>
    <scope>NUCLEOTIDE SEQUENCE</scope>
    <source>
        <strain evidence="10">PSN4</strain>
    </source>
</reference>
<feature type="transmembrane region" description="Helical" evidence="8">
    <location>
        <begin position="589"/>
        <end position="610"/>
    </location>
</feature>
<keyword evidence="2" id="KW-0328">Glycosyltransferase</keyword>
<evidence type="ECO:0000256" key="5">
    <source>
        <dbReference type="ARBA" id="ARBA00022989"/>
    </source>
</evidence>
<keyword evidence="11" id="KW-1185">Reference proteome</keyword>
<feature type="transmembrane region" description="Helical" evidence="8">
    <location>
        <begin position="616"/>
        <end position="633"/>
    </location>
</feature>
<dbReference type="EMBL" id="MU839843">
    <property type="protein sequence ID" value="KAK1751048.1"/>
    <property type="molecule type" value="Genomic_DNA"/>
</dbReference>
<organism evidence="10 11">
    <name type="scientific">Echria macrotheca</name>
    <dbReference type="NCBI Taxonomy" id="438768"/>
    <lineage>
        <taxon>Eukaryota</taxon>
        <taxon>Fungi</taxon>
        <taxon>Dikarya</taxon>
        <taxon>Ascomycota</taxon>
        <taxon>Pezizomycotina</taxon>
        <taxon>Sordariomycetes</taxon>
        <taxon>Sordariomycetidae</taxon>
        <taxon>Sordariales</taxon>
        <taxon>Schizotheciaceae</taxon>
        <taxon>Echria</taxon>
    </lineage>
</organism>
<evidence type="ECO:0000313" key="10">
    <source>
        <dbReference type="EMBL" id="KAK1751048.1"/>
    </source>
</evidence>
<feature type="transmembrane region" description="Helical" evidence="8">
    <location>
        <begin position="157"/>
        <end position="178"/>
    </location>
</feature>
<evidence type="ECO:0000256" key="8">
    <source>
        <dbReference type="SAM" id="Phobius"/>
    </source>
</evidence>
<dbReference type="PANTHER" id="PTHR43867:SF2">
    <property type="entry name" value="CELLULOSE SYNTHASE CATALYTIC SUBUNIT A [UDP-FORMING]"/>
    <property type="match status" value="1"/>
</dbReference>
<dbReference type="GO" id="GO:0016020">
    <property type="term" value="C:membrane"/>
    <property type="evidence" value="ECO:0007669"/>
    <property type="project" value="UniProtKB-SubCell"/>
</dbReference>
<dbReference type="InterPro" id="IPR029044">
    <property type="entry name" value="Nucleotide-diphossugar_trans"/>
</dbReference>
<keyword evidence="5 8" id="KW-1133">Transmembrane helix</keyword>
<evidence type="ECO:0000313" key="11">
    <source>
        <dbReference type="Proteomes" id="UP001239445"/>
    </source>
</evidence>
<sequence>MSAFTNPFATPNASHCGSTVTLPQDSISSESRRESRYDLINDSTLYQSYDDSVTVIPSPSGLTTPSGIVTPLGYREKDITRVSILPPSPSPDLEKHPESITESSPAGSEAPKKKKKGFFSRVWYRIHRTYNTSIVPTVLPTPPRDDEKYLFCSLNRWLLIGTDLIAALSIGASTWLLTKSGPAFYWYGVWAALMFFLMYPSYAILGFRKSFPLDKHKKTLEDTPITDENAPTVDVFLPVCNEEPEVLENTWKYILRLDYPRDRLRVYVLDDGDSEEVAARARRFGFRYMVRGDRPYLKKAGNIRWAFQRTRGEYFCIFDADFCPRTDFLRETVPVCMADPSIAIVQTPQYFRSLPEQSWVEQAAGPAQEYFYRLVQTMRGEWGATVCCGSNAVYRRTALAEVGGCAEVESSEDMYTGVQMVDHGWRVLYVPVILACGVCPSTVRSYFAQQARWCSGSVTLLTNRDFWRTKLGFVQKACYGLGFLYYFVSALGIFLNPIPGPLLLWVAPKMLIYYNMFFGVPGLIHALIIMPLWARTRYPSIKVQFANVIVAYACISTFVGCMFKKGEGSWVSSGSNKVSKNARYRNMRILAWIVTILHYGNLITAVTYRLLTHTVIWYHVLPLIVLDAFWLFISHRFLLSS</sequence>
<dbReference type="Proteomes" id="UP001239445">
    <property type="component" value="Unassembled WGS sequence"/>
</dbReference>
<evidence type="ECO:0000256" key="2">
    <source>
        <dbReference type="ARBA" id="ARBA00022676"/>
    </source>
</evidence>
<proteinExistence type="predicted"/>
<comment type="subcellular location">
    <subcellularLocation>
        <location evidence="1">Membrane</location>
        <topology evidence="1">Multi-pass membrane protein</topology>
    </subcellularLocation>
</comment>
<feature type="compositionally biased region" description="Polar residues" evidence="7">
    <location>
        <begin position="1"/>
        <end position="25"/>
    </location>
</feature>
<dbReference type="CDD" id="cd06421">
    <property type="entry name" value="CESA_CelA_like"/>
    <property type="match status" value="1"/>
</dbReference>
<evidence type="ECO:0000256" key="6">
    <source>
        <dbReference type="ARBA" id="ARBA00023136"/>
    </source>
</evidence>
<feature type="region of interest" description="Disordered" evidence="7">
    <location>
        <begin position="1"/>
        <end position="34"/>
    </location>
</feature>
<keyword evidence="4 8" id="KW-0812">Transmembrane</keyword>
<dbReference type="PANTHER" id="PTHR43867">
    <property type="entry name" value="CELLULOSE SYNTHASE CATALYTIC SUBUNIT A [UDP-FORMING]"/>
    <property type="match status" value="1"/>
</dbReference>
<evidence type="ECO:0000259" key="9">
    <source>
        <dbReference type="Pfam" id="PF00535"/>
    </source>
</evidence>
<feature type="transmembrane region" description="Helical" evidence="8">
    <location>
        <begin position="184"/>
        <end position="207"/>
    </location>
</feature>
<keyword evidence="3 10" id="KW-0808">Transferase</keyword>
<dbReference type="GO" id="GO:0016757">
    <property type="term" value="F:glycosyltransferase activity"/>
    <property type="evidence" value="ECO:0007669"/>
    <property type="project" value="UniProtKB-KW"/>
</dbReference>
<evidence type="ECO:0000256" key="1">
    <source>
        <dbReference type="ARBA" id="ARBA00004141"/>
    </source>
</evidence>
<dbReference type="AlphaFoldDB" id="A0AAJ0F559"/>